<keyword evidence="1" id="KW-0285">Flavoprotein</keyword>
<keyword evidence="2" id="KW-0288">FMN</keyword>
<dbReference type="Pfam" id="PF03358">
    <property type="entry name" value="FMN_red"/>
    <property type="match status" value="1"/>
</dbReference>
<dbReference type="EMBL" id="JAEEGB010000038">
    <property type="protein sequence ID" value="MBI6875147.1"/>
    <property type="molecule type" value="Genomic_DNA"/>
</dbReference>
<dbReference type="PANTHER" id="PTHR43278">
    <property type="entry name" value="NAD(P)H-DEPENDENT FMN-CONTAINING OXIDOREDUCTASE YWQN-RELATED"/>
    <property type="match status" value="1"/>
</dbReference>
<dbReference type="PANTHER" id="PTHR43278:SF2">
    <property type="entry name" value="IRON-SULFUR FLAVOPROTEIN"/>
    <property type="match status" value="1"/>
</dbReference>
<sequence>MKIFSVLGSPNKNGNTATLLAQFLKGVQENNSSVECSSVFLQEKNIRGCSACNSCRKALDTCVIKDDMQPLYEEVKTSNIIVLATPVYWWNMTAQLKTFIDRLYALKSEDFKDKEIVLLMTHEGTEEDSGAKVVESSLEQMSEYLGLKFTRKYGVSTGELSVSDNKEALDKVYYMGKNLI</sequence>
<dbReference type="Proteomes" id="UP000622687">
    <property type="component" value="Unassembled WGS sequence"/>
</dbReference>
<evidence type="ECO:0000259" key="3">
    <source>
        <dbReference type="Pfam" id="PF03358"/>
    </source>
</evidence>
<dbReference type="Gene3D" id="3.40.50.360">
    <property type="match status" value="1"/>
</dbReference>
<evidence type="ECO:0000313" key="5">
    <source>
        <dbReference type="Proteomes" id="UP000622687"/>
    </source>
</evidence>
<dbReference type="InterPro" id="IPR029039">
    <property type="entry name" value="Flavoprotein-like_sf"/>
</dbReference>
<dbReference type="InterPro" id="IPR051796">
    <property type="entry name" value="ISF_SsuE-like"/>
</dbReference>
<gene>
    <name evidence="4" type="ORF">I6U51_20950</name>
</gene>
<dbReference type="SUPFAM" id="SSF52218">
    <property type="entry name" value="Flavoproteins"/>
    <property type="match status" value="1"/>
</dbReference>
<evidence type="ECO:0000256" key="2">
    <source>
        <dbReference type="ARBA" id="ARBA00022643"/>
    </source>
</evidence>
<dbReference type="RefSeq" id="WP_211144502.1">
    <property type="nucleotide sequence ID" value="NZ_JAEEGB010000038.1"/>
</dbReference>
<reference evidence="4" key="1">
    <citation type="submission" date="2020-12" db="EMBL/GenBank/DDBJ databases">
        <title>Clostridium thailandense sp. nov., a novel acetogenic bacterium isolated from peat land soil in Thailand.</title>
        <authorList>
            <person name="Chaikitkaew S."/>
            <person name="Birkeland N.K."/>
        </authorList>
    </citation>
    <scope>NUCLEOTIDE SEQUENCE</scope>
    <source>
        <strain evidence="4">DSM 17425</strain>
    </source>
</reference>
<protein>
    <submittedName>
        <fullName evidence="4">Flavodoxin family protein</fullName>
    </submittedName>
</protein>
<dbReference type="GO" id="GO:0016491">
    <property type="term" value="F:oxidoreductase activity"/>
    <property type="evidence" value="ECO:0007669"/>
    <property type="project" value="InterPro"/>
</dbReference>
<comment type="caution">
    <text evidence="4">The sequence shown here is derived from an EMBL/GenBank/DDBJ whole genome shotgun (WGS) entry which is preliminary data.</text>
</comment>
<name>A0A934I2Z5_9CLOT</name>
<proteinExistence type="predicted"/>
<dbReference type="InterPro" id="IPR005025">
    <property type="entry name" value="FMN_Rdtase-like_dom"/>
</dbReference>
<evidence type="ECO:0000256" key="1">
    <source>
        <dbReference type="ARBA" id="ARBA00022630"/>
    </source>
</evidence>
<dbReference type="AlphaFoldDB" id="A0A934I2Z5"/>
<feature type="domain" description="NADPH-dependent FMN reductase-like" evidence="3">
    <location>
        <begin position="1"/>
        <end position="152"/>
    </location>
</feature>
<accession>A0A934I2Z5</accession>
<organism evidence="4 5">
    <name type="scientific">Clostridium aciditolerans</name>
    <dbReference type="NCBI Taxonomy" id="339861"/>
    <lineage>
        <taxon>Bacteria</taxon>
        <taxon>Bacillati</taxon>
        <taxon>Bacillota</taxon>
        <taxon>Clostridia</taxon>
        <taxon>Eubacteriales</taxon>
        <taxon>Clostridiaceae</taxon>
        <taxon>Clostridium</taxon>
    </lineage>
</organism>
<keyword evidence="5" id="KW-1185">Reference proteome</keyword>
<evidence type="ECO:0000313" key="4">
    <source>
        <dbReference type="EMBL" id="MBI6875147.1"/>
    </source>
</evidence>